<evidence type="ECO:0000313" key="1">
    <source>
        <dbReference type="EMBL" id="KAJ1677974.1"/>
    </source>
</evidence>
<protein>
    <submittedName>
        <fullName evidence="1">Uncharacterized protein</fullName>
    </submittedName>
</protein>
<dbReference type="EMBL" id="JAMZIH010001689">
    <property type="protein sequence ID" value="KAJ1677974.1"/>
    <property type="molecule type" value="Genomic_DNA"/>
</dbReference>
<feature type="non-terminal residue" evidence="1">
    <location>
        <position position="1"/>
    </location>
</feature>
<feature type="non-terminal residue" evidence="1">
    <location>
        <position position="585"/>
    </location>
</feature>
<evidence type="ECO:0000313" key="2">
    <source>
        <dbReference type="Proteomes" id="UP001145114"/>
    </source>
</evidence>
<gene>
    <name evidence="1" type="ORF">EV182_005046</name>
</gene>
<accession>A0ACC1HUF7</accession>
<comment type="caution">
    <text evidence="1">The sequence shown here is derived from an EMBL/GenBank/DDBJ whole genome shotgun (WGS) entry which is preliminary data.</text>
</comment>
<keyword evidence="2" id="KW-1185">Reference proteome</keyword>
<reference evidence="1" key="1">
    <citation type="submission" date="2022-06" db="EMBL/GenBank/DDBJ databases">
        <title>Phylogenomic reconstructions and comparative analyses of Kickxellomycotina fungi.</title>
        <authorList>
            <person name="Reynolds N.K."/>
            <person name="Stajich J.E."/>
            <person name="Barry K."/>
            <person name="Grigoriev I.V."/>
            <person name="Crous P."/>
            <person name="Smith M.E."/>
        </authorList>
    </citation>
    <scope>NUCLEOTIDE SEQUENCE</scope>
    <source>
        <strain evidence="1">RSA 2271</strain>
    </source>
</reference>
<dbReference type="Proteomes" id="UP001145114">
    <property type="component" value="Unassembled WGS sequence"/>
</dbReference>
<name>A0ACC1HUF7_9FUNG</name>
<organism evidence="1 2">
    <name type="scientific">Spiromyces aspiralis</name>
    <dbReference type="NCBI Taxonomy" id="68401"/>
    <lineage>
        <taxon>Eukaryota</taxon>
        <taxon>Fungi</taxon>
        <taxon>Fungi incertae sedis</taxon>
        <taxon>Zoopagomycota</taxon>
        <taxon>Kickxellomycotina</taxon>
        <taxon>Kickxellomycetes</taxon>
        <taxon>Kickxellales</taxon>
        <taxon>Kickxellaceae</taxon>
        <taxon>Spiromyces</taxon>
    </lineage>
</organism>
<sequence length="585" mass="64034">AITISTLTGNIDNGVGGSGNNSNTLPRGFVHKSCVSANTDDNESRDGGSGGRLRHSKSFGGSWISRFRFRTRSSRAKEDKKKKKGGDNSSAMEDEESEDPSKETSPRPQRQQPASFSTNGLRPPSHGVSGTTQQQGASQTSLGPHPNDEKRQESDTRLMDETVGNNGGDEGTSGDEATGPSSPNHRKPLDAMTVKSPKESDTMRTLALLCQPIPDKRVLYNSVFYPLSPVPPNVILYVLEESFDASCPLTTYVTCTGQLATTPPSLCPYSEVKDPVIGFELSAPSWLIDFLLHNRLPSSYVEPAKISFTLAPHAGTTLPAMPNSNARLIASRMLRARKLAAYVTEKLSVRCPPEHYVAAVEHCFHWYLKHRKGAAEVTRRLSTGDGKNCSDRCRLEQFFESLGEQLSDEERHGLRAYEEWKCWTLWKQTLAQNASRAAAAGMTTAPPTPFNSSNDANGDIRRDSDPSNSVEADRDTVRTPPPTSKTKGVQSQQENPTSAFEPMRTTTANGYGDSGNRDEVLARFLLPQLPVCSSGAAAAEAGNTQPQYSPPKLYQQRPEIWVELQCRNKTITSLTTLATMKSYMW</sequence>
<proteinExistence type="predicted"/>